<feature type="compositionally biased region" description="Low complexity" evidence="2">
    <location>
        <begin position="26"/>
        <end position="41"/>
    </location>
</feature>
<proteinExistence type="predicted"/>
<dbReference type="WBParaSite" id="Pan_g22067.t1">
    <property type="protein sequence ID" value="Pan_g22067.t1"/>
    <property type="gene ID" value="Pan_g22067"/>
</dbReference>
<dbReference type="Pfam" id="PF04218">
    <property type="entry name" value="CENP-B_N"/>
    <property type="match status" value="1"/>
</dbReference>
<comment type="subcellular location">
    <subcellularLocation>
        <location evidence="1">Nucleus</location>
    </subcellularLocation>
</comment>
<dbReference type="GO" id="GO:0005634">
    <property type="term" value="C:nucleus"/>
    <property type="evidence" value="ECO:0007669"/>
    <property type="project" value="UniProtKB-SubCell"/>
</dbReference>
<dbReference type="Gene3D" id="1.10.10.60">
    <property type="entry name" value="Homeodomain-like"/>
    <property type="match status" value="1"/>
</dbReference>
<name>A0A7E4VK45_PANRE</name>
<protein>
    <submittedName>
        <fullName evidence="5">HTH psq-type domain-containing protein</fullName>
    </submittedName>
</protein>
<evidence type="ECO:0000313" key="5">
    <source>
        <dbReference type="WBParaSite" id="Pan_g22067.t1"/>
    </source>
</evidence>
<feature type="region of interest" description="Disordered" evidence="2">
    <location>
        <begin position="1"/>
        <end position="45"/>
    </location>
</feature>
<reference evidence="4" key="1">
    <citation type="journal article" date="2013" name="Genetics">
        <title>The draft genome and transcriptome of Panagrellus redivivus are shaped by the harsh demands of a free-living lifestyle.</title>
        <authorList>
            <person name="Srinivasan J."/>
            <person name="Dillman A.R."/>
            <person name="Macchietto M.G."/>
            <person name="Heikkinen L."/>
            <person name="Lakso M."/>
            <person name="Fracchia K.M."/>
            <person name="Antoshechkin I."/>
            <person name="Mortazavi A."/>
            <person name="Wong G."/>
            <person name="Sternberg P.W."/>
        </authorList>
    </citation>
    <scope>NUCLEOTIDE SEQUENCE [LARGE SCALE GENOMIC DNA]</scope>
    <source>
        <strain evidence="4">MT8872</strain>
    </source>
</reference>
<dbReference type="GO" id="GO:0003677">
    <property type="term" value="F:DNA binding"/>
    <property type="evidence" value="ECO:0007669"/>
    <property type="project" value="InterPro"/>
</dbReference>
<evidence type="ECO:0000313" key="4">
    <source>
        <dbReference type="Proteomes" id="UP000492821"/>
    </source>
</evidence>
<keyword evidence="4" id="KW-1185">Reference proteome</keyword>
<evidence type="ECO:0000259" key="3">
    <source>
        <dbReference type="Pfam" id="PF04218"/>
    </source>
</evidence>
<evidence type="ECO:0000256" key="1">
    <source>
        <dbReference type="ARBA" id="ARBA00004123"/>
    </source>
</evidence>
<sequence length="301" mass="33199">MAASVLLSVPLPASPEAGCTAPSGQNSPESAASPNSANVSSLKRKKKPYKELTLEEKVNLIKMAEENNCMSQASIAERYSIAKSNVCRILQRKNEYLQAYESAGFAGTRKRKLRNDCAAVKSKRCDENLVVKVESEPSVEVVEMDTPKTFDNDDDEPIDVSSVPVIDPILDKPNIPPTNLISNFPFNPLDPKSAFQQVTPCENTTYFDPHFFPSNFGFMPFTPLATSYTNDSALQQAKATSASTMFLNHALIKHIELLSKKISSYERKHGLFRSVLQDAENSGLLYSSDAQQLLRSLLSIL</sequence>
<dbReference type="InterPro" id="IPR007889">
    <property type="entry name" value="HTH_Psq"/>
</dbReference>
<feature type="domain" description="HTH psq-type" evidence="3">
    <location>
        <begin position="46"/>
        <end position="98"/>
    </location>
</feature>
<dbReference type="AlphaFoldDB" id="A0A7E4VK45"/>
<dbReference type="Proteomes" id="UP000492821">
    <property type="component" value="Unassembled WGS sequence"/>
</dbReference>
<accession>A0A7E4VK45</accession>
<dbReference type="SUPFAM" id="SSF46689">
    <property type="entry name" value="Homeodomain-like"/>
    <property type="match status" value="1"/>
</dbReference>
<reference evidence="5" key="2">
    <citation type="submission" date="2020-10" db="UniProtKB">
        <authorList>
            <consortium name="WormBaseParasite"/>
        </authorList>
    </citation>
    <scope>IDENTIFICATION</scope>
</reference>
<dbReference type="InterPro" id="IPR009057">
    <property type="entry name" value="Homeodomain-like_sf"/>
</dbReference>
<evidence type="ECO:0000256" key="2">
    <source>
        <dbReference type="SAM" id="MobiDB-lite"/>
    </source>
</evidence>
<organism evidence="4 5">
    <name type="scientific">Panagrellus redivivus</name>
    <name type="common">Microworm</name>
    <dbReference type="NCBI Taxonomy" id="6233"/>
    <lineage>
        <taxon>Eukaryota</taxon>
        <taxon>Metazoa</taxon>
        <taxon>Ecdysozoa</taxon>
        <taxon>Nematoda</taxon>
        <taxon>Chromadorea</taxon>
        <taxon>Rhabditida</taxon>
        <taxon>Tylenchina</taxon>
        <taxon>Panagrolaimomorpha</taxon>
        <taxon>Panagrolaimoidea</taxon>
        <taxon>Panagrolaimidae</taxon>
        <taxon>Panagrellus</taxon>
    </lineage>
</organism>